<gene>
    <name evidence="1" type="ordered locus">Bmur_1397</name>
</gene>
<dbReference type="HOGENOM" id="CLU_3340983_0_0_12"/>
<evidence type="ECO:0000313" key="1">
    <source>
        <dbReference type="EMBL" id="ADG71487.1"/>
    </source>
</evidence>
<accession>D5U9W4</accession>
<sequence>MNNKFRMNICLSSDDNYAKYILTVMISMQKIVWKMRK</sequence>
<reference evidence="1 2" key="1">
    <citation type="journal article" date="2010" name="Stand. Genomic Sci.">
        <title>Complete genome sequence of Brachyspira murdochii type strain (56-150).</title>
        <authorList>
            <person name="Pati A."/>
            <person name="Sikorski J."/>
            <person name="Gronow S."/>
            <person name="Munk C."/>
            <person name="Lapidus A."/>
            <person name="Copeland A."/>
            <person name="Glavina Del Tio T."/>
            <person name="Nolan M."/>
            <person name="Lucas S."/>
            <person name="Chen F."/>
            <person name="Tice H."/>
            <person name="Cheng J.F."/>
            <person name="Han C."/>
            <person name="Detter J.C."/>
            <person name="Bruce D."/>
            <person name="Tapia R."/>
            <person name="Goodwin L."/>
            <person name="Pitluck S."/>
            <person name="Liolios K."/>
            <person name="Ivanova N."/>
            <person name="Mavromatis K."/>
            <person name="Mikhailova N."/>
            <person name="Chen A."/>
            <person name="Palaniappan K."/>
            <person name="Land M."/>
            <person name="Hauser L."/>
            <person name="Chang Y.J."/>
            <person name="Jeffries C.D."/>
            <person name="Spring S."/>
            <person name="Rohde M."/>
            <person name="Goker M."/>
            <person name="Bristow J."/>
            <person name="Eisen J.A."/>
            <person name="Markowitz V."/>
            <person name="Hugenholtz P."/>
            <person name="Kyrpides N.C."/>
            <person name="Klenk H.P."/>
        </authorList>
    </citation>
    <scope>NUCLEOTIDE SEQUENCE [LARGE SCALE GENOMIC DNA]</scope>
    <source>
        <strain evidence="2">ATCC 51284 / DSM 12563 / 56-150</strain>
    </source>
</reference>
<protein>
    <submittedName>
        <fullName evidence="1">Uncharacterized protein</fullName>
    </submittedName>
</protein>
<organism evidence="1 2">
    <name type="scientific">Brachyspira murdochii (strain ATCC 51284 / DSM 12563 / 56-150)</name>
    <name type="common">Serpulina murdochii</name>
    <dbReference type="NCBI Taxonomy" id="526224"/>
    <lineage>
        <taxon>Bacteria</taxon>
        <taxon>Pseudomonadati</taxon>
        <taxon>Spirochaetota</taxon>
        <taxon>Spirochaetia</taxon>
        <taxon>Brachyspirales</taxon>
        <taxon>Brachyspiraceae</taxon>
        <taxon>Brachyspira</taxon>
    </lineage>
</organism>
<dbReference type="KEGG" id="brm:Bmur_1397"/>
<name>D5U9W4_BRAM5</name>
<proteinExistence type="predicted"/>
<dbReference type="EMBL" id="CP001959">
    <property type="protein sequence ID" value="ADG71487.1"/>
    <property type="molecule type" value="Genomic_DNA"/>
</dbReference>
<dbReference type="AlphaFoldDB" id="D5U9W4"/>
<dbReference type="Proteomes" id="UP000001915">
    <property type="component" value="Chromosome"/>
</dbReference>
<evidence type="ECO:0000313" key="2">
    <source>
        <dbReference type="Proteomes" id="UP000001915"/>
    </source>
</evidence>